<proteinExistence type="predicted"/>
<protein>
    <submittedName>
        <fullName evidence="2">Uncharacterized protein</fullName>
    </submittedName>
</protein>
<feature type="signal peptide" evidence="1">
    <location>
        <begin position="1"/>
        <end position="19"/>
    </location>
</feature>
<evidence type="ECO:0000313" key="2">
    <source>
        <dbReference type="EMBL" id="JAD18672.1"/>
    </source>
</evidence>
<name>A0A0A8Y464_ARUDO</name>
<feature type="chain" id="PRO_5002059574" evidence="1">
    <location>
        <begin position="20"/>
        <end position="38"/>
    </location>
</feature>
<reference evidence="2" key="1">
    <citation type="submission" date="2014-09" db="EMBL/GenBank/DDBJ databases">
        <authorList>
            <person name="Magalhaes I.L.F."/>
            <person name="Oliveira U."/>
            <person name="Santos F.R."/>
            <person name="Vidigal T.H.D.A."/>
            <person name="Brescovit A.D."/>
            <person name="Santos A.J."/>
        </authorList>
    </citation>
    <scope>NUCLEOTIDE SEQUENCE</scope>
    <source>
        <tissue evidence="2">Shoot tissue taken approximately 20 cm above the soil surface</tissue>
    </source>
</reference>
<accession>A0A0A8Y464</accession>
<dbReference type="AlphaFoldDB" id="A0A0A8Y464"/>
<sequence>MMRMLTFGLLLWFLCVTFNSRVNHKLAIRKRTDNSRLS</sequence>
<organism evidence="2">
    <name type="scientific">Arundo donax</name>
    <name type="common">Giant reed</name>
    <name type="synonym">Donax arundinaceus</name>
    <dbReference type="NCBI Taxonomy" id="35708"/>
    <lineage>
        <taxon>Eukaryota</taxon>
        <taxon>Viridiplantae</taxon>
        <taxon>Streptophyta</taxon>
        <taxon>Embryophyta</taxon>
        <taxon>Tracheophyta</taxon>
        <taxon>Spermatophyta</taxon>
        <taxon>Magnoliopsida</taxon>
        <taxon>Liliopsida</taxon>
        <taxon>Poales</taxon>
        <taxon>Poaceae</taxon>
        <taxon>PACMAD clade</taxon>
        <taxon>Arundinoideae</taxon>
        <taxon>Arundineae</taxon>
        <taxon>Arundo</taxon>
    </lineage>
</organism>
<evidence type="ECO:0000256" key="1">
    <source>
        <dbReference type="SAM" id="SignalP"/>
    </source>
</evidence>
<dbReference type="EMBL" id="GBRH01279223">
    <property type="protein sequence ID" value="JAD18672.1"/>
    <property type="molecule type" value="Transcribed_RNA"/>
</dbReference>
<keyword evidence="1" id="KW-0732">Signal</keyword>
<reference evidence="2" key="2">
    <citation type="journal article" date="2015" name="Data Brief">
        <title>Shoot transcriptome of the giant reed, Arundo donax.</title>
        <authorList>
            <person name="Barrero R.A."/>
            <person name="Guerrero F.D."/>
            <person name="Moolhuijzen P."/>
            <person name="Goolsby J.A."/>
            <person name="Tidwell J."/>
            <person name="Bellgard S.E."/>
            <person name="Bellgard M.I."/>
        </authorList>
    </citation>
    <scope>NUCLEOTIDE SEQUENCE</scope>
    <source>
        <tissue evidence="2">Shoot tissue taken approximately 20 cm above the soil surface</tissue>
    </source>
</reference>